<dbReference type="Pfam" id="PF04316">
    <property type="entry name" value="FlgM"/>
    <property type="match status" value="1"/>
</dbReference>
<reference evidence="12" key="1">
    <citation type="submission" date="2018-08" db="EMBL/GenBank/DDBJ databases">
        <authorList>
            <person name="Kim S.-J."/>
            <person name="Jung G.-Y."/>
        </authorList>
    </citation>
    <scope>NUCLEOTIDE SEQUENCE [LARGE SCALE GENOMIC DNA]</scope>
    <source>
        <strain evidence="12">GY_G</strain>
    </source>
</reference>
<keyword evidence="5" id="KW-0805">Transcription regulation</keyword>
<dbReference type="NCBIfam" id="TIGR03824">
    <property type="entry name" value="FlgM_jcvi"/>
    <property type="match status" value="1"/>
</dbReference>
<evidence type="ECO:0000259" key="10">
    <source>
        <dbReference type="Pfam" id="PF04316"/>
    </source>
</evidence>
<keyword evidence="11" id="KW-0969">Cilium</keyword>
<evidence type="ECO:0000256" key="7">
    <source>
        <dbReference type="ARBA" id="ARBA00024739"/>
    </source>
</evidence>
<organism evidence="11 12">
    <name type="scientific">Sphingorhabdus pulchriflava</name>
    <dbReference type="NCBI Taxonomy" id="2292257"/>
    <lineage>
        <taxon>Bacteria</taxon>
        <taxon>Pseudomonadati</taxon>
        <taxon>Pseudomonadota</taxon>
        <taxon>Alphaproteobacteria</taxon>
        <taxon>Sphingomonadales</taxon>
        <taxon>Sphingomonadaceae</taxon>
        <taxon>Sphingorhabdus</taxon>
    </lineage>
</organism>
<proteinExistence type="inferred from homology"/>
<keyword evidence="6" id="KW-0804">Transcription</keyword>
<evidence type="ECO:0000256" key="3">
    <source>
        <dbReference type="ARBA" id="ARBA00022491"/>
    </source>
</evidence>
<dbReference type="EMBL" id="QRGP01000002">
    <property type="protein sequence ID" value="RDV02674.1"/>
    <property type="molecule type" value="Genomic_DNA"/>
</dbReference>
<evidence type="ECO:0000256" key="9">
    <source>
        <dbReference type="SAM" id="MobiDB-lite"/>
    </source>
</evidence>
<dbReference type="InterPro" id="IPR007412">
    <property type="entry name" value="FlgM"/>
</dbReference>
<sequence length="94" mass="10007">MVGPVTFRPQAIPVERKTPPDGASRPVSQQVSAGQKLSPQLSTSRLADLARDLAEAGPPVDHARIARLRQAIAQGSYEVDAGRIADALLRQLTV</sequence>
<gene>
    <name evidence="11" type="primary">flgM</name>
    <name evidence="11" type="ORF">DXH95_12010</name>
</gene>
<keyword evidence="12" id="KW-1185">Reference proteome</keyword>
<dbReference type="InterPro" id="IPR035890">
    <property type="entry name" value="Anti-sigma-28_factor_FlgM_sf"/>
</dbReference>
<evidence type="ECO:0000256" key="1">
    <source>
        <dbReference type="ARBA" id="ARBA00005322"/>
    </source>
</evidence>
<protein>
    <recommendedName>
        <fullName evidence="2">Negative regulator of flagellin synthesis</fullName>
    </recommendedName>
    <alternativeName>
        <fullName evidence="8">Anti-sigma-28 factor</fullName>
    </alternativeName>
</protein>
<dbReference type="AlphaFoldDB" id="A0A371B548"/>
<dbReference type="RefSeq" id="WP_115549775.1">
    <property type="nucleotide sequence ID" value="NZ_QRGP01000002.1"/>
</dbReference>
<dbReference type="Proteomes" id="UP000263833">
    <property type="component" value="Unassembled WGS sequence"/>
</dbReference>
<keyword evidence="11" id="KW-0966">Cell projection</keyword>
<evidence type="ECO:0000256" key="4">
    <source>
        <dbReference type="ARBA" id="ARBA00022795"/>
    </source>
</evidence>
<evidence type="ECO:0000256" key="8">
    <source>
        <dbReference type="ARBA" id="ARBA00030117"/>
    </source>
</evidence>
<accession>A0A371B548</accession>
<dbReference type="InterPro" id="IPR031316">
    <property type="entry name" value="FlgM_C"/>
</dbReference>
<dbReference type="GO" id="GO:0044781">
    <property type="term" value="P:bacterial-type flagellum organization"/>
    <property type="evidence" value="ECO:0007669"/>
    <property type="project" value="UniProtKB-KW"/>
</dbReference>
<comment type="function">
    <text evidence="7">Responsible for the coupling of flagellin expression to flagellar assembly by preventing expression of the flagellin genes when a component of the middle class of proteins is defective. It negatively regulates flagellar genes by inhibiting the activity of FliA by directly binding to FliA.</text>
</comment>
<evidence type="ECO:0000313" key="11">
    <source>
        <dbReference type="EMBL" id="RDV02674.1"/>
    </source>
</evidence>
<dbReference type="SUPFAM" id="SSF101498">
    <property type="entry name" value="Anti-sigma factor FlgM"/>
    <property type="match status" value="1"/>
</dbReference>
<dbReference type="GO" id="GO:0045892">
    <property type="term" value="P:negative regulation of DNA-templated transcription"/>
    <property type="evidence" value="ECO:0007669"/>
    <property type="project" value="InterPro"/>
</dbReference>
<feature type="region of interest" description="Disordered" evidence="9">
    <location>
        <begin position="1"/>
        <end position="44"/>
    </location>
</feature>
<keyword evidence="11" id="KW-0282">Flagellum</keyword>
<evidence type="ECO:0000256" key="5">
    <source>
        <dbReference type="ARBA" id="ARBA00023015"/>
    </source>
</evidence>
<feature type="domain" description="Anti-sigma-28 factor FlgM C-terminal" evidence="10">
    <location>
        <begin position="47"/>
        <end position="89"/>
    </location>
</feature>
<comment type="caution">
    <text evidence="11">The sequence shown here is derived from an EMBL/GenBank/DDBJ whole genome shotgun (WGS) entry which is preliminary data.</text>
</comment>
<evidence type="ECO:0000256" key="6">
    <source>
        <dbReference type="ARBA" id="ARBA00023163"/>
    </source>
</evidence>
<comment type="similarity">
    <text evidence="1">Belongs to the FlgM family.</text>
</comment>
<feature type="compositionally biased region" description="Polar residues" evidence="9">
    <location>
        <begin position="26"/>
        <end position="44"/>
    </location>
</feature>
<evidence type="ECO:0000313" key="12">
    <source>
        <dbReference type="Proteomes" id="UP000263833"/>
    </source>
</evidence>
<evidence type="ECO:0000256" key="2">
    <source>
        <dbReference type="ARBA" id="ARBA00017823"/>
    </source>
</evidence>
<name>A0A371B548_9SPHN</name>
<keyword evidence="3" id="KW-0678">Repressor</keyword>
<keyword evidence="4" id="KW-1005">Bacterial flagellum biogenesis</keyword>